<organism evidence="1 2">
    <name type="scientific">Elysia crispata</name>
    <name type="common">lettuce slug</name>
    <dbReference type="NCBI Taxonomy" id="231223"/>
    <lineage>
        <taxon>Eukaryota</taxon>
        <taxon>Metazoa</taxon>
        <taxon>Spiralia</taxon>
        <taxon>Lophotrochozoa</taxon>
        <taxon>Mollusca</taxon>
        <taxon>Gastropoda</taxon>
        <taxon>Heterobranchia</taxon>
        <taxon>Euthyneura</taxon>
        <taxon>Panpulmonata</taxon>
        <taxon>Sacoglossa</taxon>
        <taxon>Placobranchoidea</taxon>
        <taxon>Plakobranchidae</taxon>
        <taxon>Elysia</taxon>
    </lineage>
</organism>
<dbReference type="Proteomes" id="UP001283361">
    <property type="component" value="Unassembled WGS sequence"/>
</dbReference>
<name>A0AAE0Y9Z7_9GAST</name>
<dbReference type="AlphaFoldDB" id="A0AAE0Y9Z7"/>
<dbReference type="EMBL" id="JAWDGP010006599">
    <property type="protein sequence ID" value="KAK3738302.1"/>
    <property type="molecule type" value="Genomic_DNA"/>
</dbReference>
<keyword evidence="2" id="KW-1185">Reference proteome</keyword>
<sequence>MNKASCLYLSPLQISSLHPTRLPCTHPVALPRGSGARLGLAQCHSVFIFPGLFTPGPCLGLPASATAPTPGLPVCPPPVYWEPSRFLTREHQKWLVTVSLWNPVNLHQQGRGGRGRSLECETGGVNNYIFRI</sequence>
<accession>A0AAE0Y9Z7</accession>
<evidence type="ECO:0000313" key="1">
    <source>
        <dbReference type="EMBL" id="KAK3738302.1"/>
    </source>
</evidence>
<evidence type="ECO:0000313" key="2">
    <source>
        <dbReference type="Proteomes" id="UP001283361"/>
    </source>
</evidence>
<protein>
    <submittedName>
        <fullName evidence="1">Uncharacterized protein</fullName>
    </submittedName>
</protein>
<comment type="caution">
    <text evidence="1">The sequence shown here is derived from an EMBL/GenBank/DDBJ whole genome shotgun (WGS) entry which is preliminary data.</text>
</comment>
<reference evidence="1" key="1">
    <citation type="journal article" date="2023" name="G3 (Bethesda)">
        <title>A reference genome for the long-term kleptoplast-retaining sea slug Elysia crispata morphotype clarki.</title>
        <authorList>
            <person name="Eastman K.E."/>
            <person name="Pendleton A.L."/>
            <person name="Shaikh M.A."/>
            <person name="Suttiyut T."/>
            <person name="Ogas R."/>
            <person name="Tomko P."/>
            <person name="Gavelis G."/>
            <person name="Widhalm J.R."/>
            <person name="Wisecaver J.H."/>
        </authorList>
    </citation>
    <scope>NUCLEOTIDE SEQUENCE</scope>
    <source>
        <strain evidence="1">ECLA1</strain>
    </source>
</reference>
<gene>
    <name evidence="1" type="ORF">RRG08_039709</name>
</gene>
<proteinExistence type="predicted"/>